<feature type="compositionally biased region" description="Polar residues" evidence="1">
    <location>
        <begin position="1"/>
        <end position="19"/>
    </location>
</feature>
<reference evidence="3 4" key="1">
    <citation type="submission" date="2019-06" db="EMBL/GenBank/DDBJ databases">
        <title>Genome sequencing of plant associated microbes to promote plant fitness in Sorghum bicolor and Oryza sativa.</title>
        <authorList>
            <person name="Coleman-Derr D."/>
        </authorList>
    </citation>
    <scope>NUCLEOTIDE SEQUENCE [LARGE SCALE GENOMIC DNA]</scope>
    <source>
        <strain evidence="3 4">KV-663</strain>
    </source>
</reference>
<feature type="transmembrane region" description="Helical" evidence="2">
    <location>
        <begin position="222"/>
        <end position="240"/>
    </location>
</feature>
<feature type="transmembrane region" description="Helical" evidence="2">
    <location>
        <begin position="111"/>
        <end position="130"/>
    </location>
</feature>
<dbReference type="EMBL" id="VFPM01000001">
    <property type="protein sequence ID" value="TQM63670.1"/>
    <property type="molecule type" value="Genomic_DNA"/>
</dbReference>
<feature type="region of interest" description="Disordered" evidence="1">
    <location>
        <begin position="1"/>
        <end position="25"/>
    </location>
</feature>
<organism evidence="3 4">
    <name type="scientific">Humibacillus xanthopallidus</name>
    <dbReference type="NCBI Taxonomy" id="412689"/>
    <lineage>
        <taxon>Bacteria</taxon>
        <taxon>Bacillati</taxon>
        <taxon>Actinomycetota</taxon>
        <taxon>Actinomycetes</taxon>
        <taxon>Micrococcales</taxon>
        <taxon>Intrasporangiaceae</taxon>
        <taxon>Humibacillus</taxon>
    </lineage>
</organism>
<evidence type="ECO:0000256" key="1">
    <source>
        <dbReference type="SAM" id="MobiDB-lite"/>
    </source>
</evidence>
<dbReference type="AlphaFoldDB" id="A0A543HZG8"/>
<protein>
    <recommendedName>
        <fullName evidence="5">DUF4386 family protein</fullName>
    </recommendedName>
</protein>
<accession>A0A543HZG8</accession>
<feature type="compositionally biased region" description="Low complexity" evidence="1">
    <location>
        <begin position="252"/>
        <end position="263"/>
    </location>
</feature>
<sequence length="272" mass="27591">MTITGSGHTSAGSADSQSRGMRAPPDPSWRRLYRVGSWAAAAYVLLVLTAMVLLAAAPLPPSSGAALLEYIDAHGVVYVVELVCFVGLSVPALIVFTAWAMALGHVDKSMALIGGLFGVASEITALAVGSSPQSLNGGLLTLSTSYQSATTAGERAGLASAADAVIATTNAMPWAGVLTAAGILILSLVAWRGPVPAAVAAFGILTGAVGIVAEALRPLIDVGYLIYGLLLPAWFILTGWRLSTFGRYGPVSAPSTSDDSASSPTPPPEAAE</sequence>
<feature type="region of interest" description="Disordered" evidence="1">
    <location>
        <begin position="252"/>
        <end position="272"/>
    </location>
</feature>
<keyword evidence="2" id="KW-0472">Membrane</keyword>
<dbReference type="Proteomes" id="UP000316747">
    <property type="component" value="Unassembled WGS sequence"/>
</dbReference>
<evidence type="ECO:0000313" key="4">
    <source>
        <dbReference type="Proteomes" id="UP000316747"/>
    </source>
</evidence>
<proteinExistence type="predicted"/>
<keyword evidence="2" id="KW-1133">Transmembrane helix</keyword>
<feature type="transmembrane region" description="Helical" evidence="2">
    <location>
        <begin position="76"/>
        <end position="99"/>
    </location>
</feature>
<comment type="caution">
    <text evidence="3">The sequence shown here is derived from an EMBL/GenBank/DDBJ whole genome shotgun (WGS) entry which is preliminary data.</text>
</comment>
<name>A0A543HZG8_9MICO</name>
<gene>
    <name evidence="3" type="ORF">FBY41_0010</name>
</gene>
<keyword evidence="4" id="KW-1185">Reference proteome</keyword>
<evidence type="ECO:0000313" key="3">
    <source>
        <dbReference type="EMBL" id="TQM63670.1"/>
    </source>
</evidence>
<evidence type="ECO:0008006" key="5">
    <source>
        <dbReference type="Google" id="ProtNLM"/>
    </source>
</evidence>
<evidence type="ECO:0000256" key="2">
    <source>
        <dbReference type="SAM" id="Phobius"/>
    </source>
</evidence>
<feature type="transmembrane region" description="Helical" evidence="2">
    <location>
        <begin position="198"/>
        <end position="216"/>
    </location>
</feature>
<feature type="transmembrane region" description="Helical" evidence="2">
    <location>
        <begin position="35"/>
        <end position="56"/>
    </location>
</feature>
<feature type="transmembrane region" description="Helical" evidence="2">
    <location>
        <begin position="171"/>
        <end position="191"/>
    </location>
</feature>
<keyword evidence="2" id="KW-0812">Transmembrane</keyword>